<keyword evidence="2" id="KW-1185">Reference proteome</keyword>
<evidence type="ECO:0000313" key="1">
    <source>
        <dbReference type="EMBL" id="CAA0110443.1"/>
    </source>
</evidence>
<accession>A0A5S9PZH7</accession>
<dbReference type="Pfam" id="PF11829">
    <property type="entry name" value="DUF3349"/>
    <property type="match status" value="1"/>
</dbReference>
<protein>
    <recommendedName>
        <fullName evidence="3">DUF3349 domain-containing protein</fullName>
    </recommendedName>
</protein>
<sequence>MKTSPGQVNTGSAVGRIRLGARRIDDMTARLVDNVVSWLQEGYPHGIPRQDYFPLLALLARSLSDDDVVTVAREVLRGEDSGAVTPQEVRAALHVVTATEPDAEEIEQVAARLASVGWSVVASAR</sequence>
<dbReference type="EMBL" id="CACSIP010000012">
    <property type="protein sequence ID" value="CAA0110443.1"/>
    <property type="molecule type" value="Genomic_DNA"/>
</dbReference>
<dbReference type="Gene3D" id="1.10.10.2390">
    <property type="match status" value="1"/>
</dbReference>
<organism evidence="1 2">
    <name type="scientific">Mycolicibacterium vanbaalenii</name>
    <name type="common">Mycobacterium vanbaalenii</name>
    <dbReference type="NCBI Taxonomy" id="110539"/>
    <lineage>
        <taxon>Bacteria</taxon>
        <taxon>Bacillati</taxon>
        <taxon>Actinomycetota</taxon>
        <taxon>Actinomycetes</taxon>
        <taxon>Mycobacteriales</taxon>
        <taxon>Mycobacteriaceae</taxon>
        <taxon>Mycolicibacterium</taxon>
    </lineage>
</organism>
<name>A0A5S9PZH7_MYCVN</name>
<evidence type="ECO:0000313" key="2">
    <source>
        <dbReference type="Proteomes" id="UP000430146"/>
    </source>
</evidence>
<dbReference type="Proteomes" id="UP000430146">
    <property type="component" value="Unassembled WGS sequence"/>
</dbReference>
<proteinExistence type="predicted"/>
<dbReference type="Gene3D" id="6.10.140.2080">
    <property type="match status" value="1"/>
</dbReference>
<reference evidence="1 2" key="1">
    <citation type="submission" date="2019-11" db="EMBL/GenBank/DDBJ databases">
        <authorList>
            <person name="Holert J."/>
        </authorList>
    </citation>
    <scope>NUCLEOTIDE SEQUENCE [LARGE SCALE GENOMIC DNA]</scope>
    <source>
        <strain evidence="1">BC8_1</strain>
    </source>
</reference>
<evidence type="ECO:0008006" key="3">
    <source>
        <dbReference type="Google" id="ProtNLM"/>
    </source>
</evidence>
<dbReference type="InterPro" id="IPR021784">
    <property type="entry name" value="DUF3349"/>
</dbReference>
<gene>
    <name evidence="1" type="ORF">AELLOGFF_00811</name>
</gene>
<dbReference type="AlphaFoldDB" id="A0A5S9PZH7"/>